<dbReference type="EMBL" id="PPSX01000074">
    <property type="protein sequence ID" value="RZQ51855.1"/>
    <property type="molecule type" value="Genomic_DNA"/>
</dbReference>
<feature type="domain" description="Helix-hairpin-helix DNA-binding motif class 1" evidence="2">
    <location>
        <begin position="46"/>
        <end position="65"/>
    </location>
</feature>
<feature type="domain" description="Helix-hairpin-helix DNA-binding motif class 1" evidence="2">
    <location>
        <begin position="76"/>
        <end position="95"/>
    </location>
</feature>
<dbReference type="Pfam" id="PF12836">
    <property type="entry name" value="HHH_3"/>
    <property type="match status" value="1"/>
</dbReference>
<dbReference type="InterPro" id="IPR004509">
    <property type="entry name" value="Competence_ComEA_HhH"/>
</dbReference>
<proteinExistence type="predicted"/>
<name>A0A4Q7IJR3_9GAMM</name>
<evidence type="ECO:0000313" key="4">
    <source>
        <dbReference type="Proteomes" id="UP000291338"/>
    </source>
</evidence>
<dbReference type="AlphaFoldDB" id="A0A4Q7IJR3"/>
<evidence type="ECO:0000256" key="1">
    <source>
        <dbReference type="SAM" id="SignalP"/>
    </source>
</evidence>
<reference evidence="3 4" key="1">
    <citation type="submission" date="2018-01" db="EMBL/GenBank/DDBJ databases">
        <title>Co-occurrence of chitin degradation, pigmentation and bioactivity in marine Pseudoalteromonas.</title>
        <authorList>
            <person name="Paulsen S."/>
            <person name="Gram L."/>
            <person name="Machado H."/>
        </authorList>
    </citation>
    <scope>NUCLEOTIDE SEQUENCE [LARGE SCALE GENOMIC DNA]</scope>
    <source>
        <strain evidence="3 4">S3898</strain>
    </source>
</reference>
<dbReference type="SMART" id="SM00278">
    <property type="entry name" value="HhH1"/>
    <property type="match status" value="2"/>
</dbReference>
<feature type="chain" id="PRO_5020692031" evidence="1">
    <location>
        <begin position="20"/>
        <end position="98"/>
    </location>
</feature>
<sequence>MIKALILATSLFVAPTVLAESAQQQASPEIQSEMHQTININEASLEELVKLPGIGKGKARAIVSFREQNGPFDDLNSLMAVKGVGKSIVAKLEGKVKF</sequence>
<dbReference type="InterPro" id="IPR003583">
    <property type="entry name" value="Hlx-hairpin-Hlx_DNA-bd_motif"/>
</dbReference>
<dbReference type="GO" id="GO:0015628">
    <property type="term" value="P:protein secretion by the type II secretion system"/>
    <property type="evidence" value="ECO:0007669"/>
    <property type="project" value="TreeGrafter"/>
</dbReference>
<gene>
    <name evidence="3" type="ORF">C1E23_17215</name>
</gene>
<dbReference type="PANTHER" id="PTHR21180:SF32">
    <property type="entry name" value="ENDONUCLEASE_EXONUCLEASE_PHOSPHATASE FAMILY DOMAIN-CONTAINING PROTEIN 1"/>
    <property type="match status" value="1"/>
</dbReference>
<comment type="caution">
    <text evidence="3">The sequence shown here is derived from an EMBL/GenBank/DDBJ whole genome shotgun (WGS) entry which is preliminary data.</text>
</comment>
<protein>
    <submittedName>
        <fullName evidence="3">Competence protein</fullName>
    </submittedName>
</protein>
<dbReference type="SUPFAM" id="SSF47781">
    <property type="entry name" value="RuvA domain 2-like"/>
    <property type="match status" value="1"/>
</dbReference>
<dbReference type="Proteomes" id="UP000291338">
    <property type="component" value="Unassembled WGS sequence"/>
</dbReference>
<dbReference type="Gene3D" id="1.10.150.280">
    <property type="entry name" value="AF1531-like domain"/>
    <property type="match status" value="1"/>
</dbReference>
<dbReference type="RefSeq" id="WP_130256744.1">
    <property type="nucleotide sequence ID" value="NZ_PNEC01000004.1"/>
</dbReference>
<dbReference type="GO" id="GO:0006281">
    <property type="term" value="P:DNA repair"/>
    <property type="evidence" value="ECO:0007669"/>
    <property type="project" value="InterPro"/>
</dbReference>
<dbReference type="InterPro" id="IPR051675">
    <property type="entry name" value="Endo/Exo/Phosphatase_dom_1"/>
</dbReference>
<organism evidence="3 4">
    <name type="scientific">Pseudoalteromonas phenolica</name>
    <dbReference type="NCBI Taxonomy" id="161398"/>
    <lineage>
        <taxon>Bacteria</taxon>
        <taxon>Pseudomonadati</taxon>
        <taxon>Pseudomonadota</taxon>
        <taxon>Gammaproteobacteria</taxon>
        <taxon>Alteromonadales</taxon>
        <taxon>Pseudoalteromonadaceae</taxon>
        <taxon>Pseudoalteromonas</taxon>
    </lineage>
</organism>
<feature type="signal peptide" evidence="1">
    <location>
        <begin position="1"/>
        <end position="19"/>
    </location>
</feature>
<evidence type="ECO:0000313" key="3">
    <source>
        <dbReference type="EMBL" id="RZQ51855.1"/>
    </source>
</evidence>
<dbReference type="NCBIfam" id="TIGR00426">
    <property type="entry name" value="competence protein ComEA helix-hairpin-helix repeat region"/>
    <property type="match status" value="1"/>
</dbReference>
<dbReference type="GO" id="GO:0003677">
    <property type="term" value="F:DNA binding"/>
    <property type="evidence" value="ECO:0007669"/>
    <property type="project" value="InterPro"/>
</dbReference>
<dbReference type="GO" id="GO:0015627">
    <property type="term" value="C:type II protein secretion system complex"/>
    <property type="evidence" value="ECO:0007669"/>
    <property type="project" value="TreeGrafter"/>
</dbReference>
<dbReference type="PANTHER" id="PTHR21180">
    <property type="entry name" value="ENDONUCLEASE/EXONUCLEASE/PHOSPHATASE FAMILY DOMAIN-CONTAINING PROTEIN 1"/>
    <property type="match status" value="1"/>
</dbReference>
<keyword evidence="1" id="KW-0732">Signal</keyword>
<evidence type="ECO:0000259" key="2">
    <source>
        <dbReference type="SMART" id="SM00278"/>
    </source>
</evidence>
<dbReference type="InterPro" id="IPR010994">
    <property type="entry name" value="RuvA_2-like"/>
</dbReference>
<accession>A0A4Q7IJR3</accession>